<proteinExistence type="predicted"/>
<evidence type="ECO:0000313" key="2">
    <source>
        <dbReference type="EMBL" id="EQD37542.1"/>
    </source>
</evidence>
<dbReference type="Pfam" id="PF00773">
    <property type="entry name" value="RNB"/>
    <property type="match status" value="1"/>
</dbReference>
<dbReference type="InterPro" id="IPR001900">
    <property type="entry name" value="RNase_II/R"/>
</dbReference>
<dbReference type="GO" id="GO:0003723">
    <property type="term" value="F:RNA binding"/>
    <property type="evidence" value="ECO:0007669"/>
    <property type="project" value="InterPro"/>
</dbReference>
<dbReference type="GO" id="GO:0006402">
    <property type="term" value="P:mRNA catabolic process"/>
    <property type="evidence" value="ECO:0007669"/>
    <property type="project" value="TreeGrafter"/>
</dbReference>
<dbReference type="AlphaFoldDB" id="T0Z040"/>
<dbReference type="InterPro" id="IPR012340">
    <property type="entry name" value="NA-bd_OB-fold"/>
</dbReference>
<feature type="non-terminal residue" evidence="2">
    <location>
        <position position="225"/>
    </location>
</feature>
<name>T0Z040_9ZZZZ</name>
<dbReference type="EMBL" id="AUZX01012886">
    <property type="protein sequence ID" value="EQD37542.1"/>
    <property type="molecule type" value="Genomic_DNA"/>
</dbReference>
<protein>
    <submittedName>
        <fullName evidence="2">Exoribonuclease II</fullName>
    </submittedName>
</protein>
<dbReference type="PANTHER" id="PTHR23355:SF9">
    <property type="entry name" value="DIS3-LIKE EXONUCLEASE 2"/>
    <property type="match status" value="1"/>
</dbReference>
<dbReference type="InterPro" id="IPR050180">
    <property type="entry name" value="RNR_Ribonuclease"/>
</dbReference>
<accession>T0Z040</accession>
<sequence length="225" mass="24542">MRALRHEHGALTLETLQTHAVFDGETLRDLAPDRKNRAQELIEDLMIAANGAVARFLDHHGVPSLRRVLRTPRRWERIAALAAALGERLPASPDALALNSFLIRRRRADPRGFADLSLGVVKSLGAGEYVATAAGESSRHFGLAVSNYTHSSAPNRRFPDLISQRLVKAVLEGRPSPYPPQRLVELAAHCTAQEDNAAKVERRVNKSAAALLLVGAQSGTRSTRS</sequence>
<feature type="domain" description="RNB" evidence="1">
    <location>
        <begin position="1"/>
        <end position="173"/>
    </location>
</feature>
<evidence type="ECO:0000259" key="1">
    <source>
        <dbReference type="SMART" id="SM00955"/>
    </source>
</evidence>
<dbReference type="GO" id="GO:0004540">
    <property type="term" value="F:RNA nuclease activity"/>
    <property type="evidence" value="ECO:0007669"/>
    <property type="project" value="InterPro"/>
</dbReference>
<reference evidence="2" key="2">
    <citation type="journal article" date="2014" name="ISME J.">
        <title>Microbial stratification in low pH oxic and suboxic macroscopic growths along an acid mine drainage.</title>
        <authorList>
            <person name="Mendez-Garcia C."/>
            <person name="Mesa V."/>
            <person name="Sprenger R.R."/>
            <person name="Richter M."/>
            <person name="Diez M.S."/>
            <person name="Solano J."/>
            <person name="Bargiela R."/>
            <person name="Golyshina O.V."/>
            <person name="Manteca A."/>
            <person name="Ramos J.L."/>
            <person name="Gallego J.R."/>
            <person name="Llorente I."/>
            <person name="Martins Dos Santos V.A."/>
            <person name="Jensen O.N."/>
            <person name="Pelaez A.I."/>
            <person name="Sanchez J."/>
            <person name="Ferrer M."/>
        </authorList>
    </citation>
    <scope>NUCLEOTIDE SEQUENCE</scope>
</reference>
<gene>
    <name evidence="2" type="ORF">B1A_17517</name>
</gene>
<organism evidence="2">
    <name type="scientific">mine drainage metagenome</name>
    <dbReference type="NCBI Taxonomy" id="410659"/>
    <lineage>
        <taxon>unclassified sequences</taxon>
        <taxon>metagenomes</taxon>
        <taxon>ecological metagenomes</taxon>
    </lineage>
</organism>
<comment type="caution">
    <text evidence="2">The sequence shown here is derived from an EMBL/GenBank/DDBJ whole genome shotgun (WGS) entry which is preliminary data.</text>
</comment>
<dbReference type="SMART" id="SM00955">
    <property type="entry name" value="RNB"/>
    <property type="match status" value="1"/>
</dbReference>
<dbReference type="PANTHER" id="PTHR23355">
    <property type="entry name" value="RIBONUCLEASE"/>
    <property type="match status" value="1"/>
</dbReference>
<dbReference type="SUPFAM" id="SSF50249">
    <property type="entry name" value="Nucleic acid-binding proteins"/>
    <property type="match status" value="1"/>
</dbReference>
<reference evidence="2" key="1">
    <citation type="submission" date="2013-08" db="EMBL/GenBank/DDBJ databases">
        <authorList>
            <person name="Mendez C."/>
            <person name="Richter M."/>
            <person name="Ferrer M."/>
            <person name="Sanchez J."/>
        </authorList>
    </citation>
    <scope>NUCLEOTIDE SEQUENCE</scope>
</reference>